<keyword evidence="4 8" id="KW-0479">Metal-binding</keyword>
<dbReference type="Gramene" id="OPUNC08G11460.1">
    <property type="protein sequence ID" value="OPUNC08G11460.1"/>
    <property type="gene ID" value="OPUNC08G11460"/>
</dbReference>
<feature type="binding site" evidence="8">
    <location>
        <position position="416"/>
    </location>
    <ligand>
        <name>Fe cation</name>
        <dbReference type="ChEBI" id="CHEBI:24875"/>
        <note>catalytic</note>
    </ligand>
</feature>
<evidence type="ECO:0000256" key="1">
    <source>
        <dbReference type="ARBA" id="ARBA00004229"/>
    </source>
</evidence>
<reference evidence="10" key="2">
    <citation type="submission" date="2018-05" db="EMBL/GenBank/DDBJ databases">
        <title>OpunRS2 (Oryza punctata Reference Sequence Version 2).</title>
        <authorList>
            <person name="Zhang J."/>
            <person name="Kudrna D."/>
            <person name="Lee S."/>
            <person name="Talag J."/>
            <person name="Welchert J."/>
            <person name="Wing R.A."/>
        </authorList>
    </citation>
    <scope>NUCLEOTIDE SEQUENCE [LARGE SCALE GENOMIC DNA]</scope>
</reference>
<dbReference type="PANTHER" id="PTHR10543:SF114">
    <property type="entry name" value="CAROTENOID CLEAVAGE DIOXYGENASE"/>
    <property type="match status" value="1"/>
</dbReference>
<evidence type="ECO:0000256" key="9">
    <source>
        <dbReference type="SAM" id="MobiDB-lite"/>
    </source>
</evidence>
<dbReference type="EnsemblPlants" id="OPUNC08G11460.1">
    <property type="protein sequence ID" value="OPUNC08G11460.1"/>
    <property type="gene ID" value="OPUNC08G11460"/>
</dbReference>
<dbReference type="GO" id="GO:0009570">
    <property type="term" value="C:chloroplast stroma"/>
    <property type="evidence" value="ECO:0007669"/>
    <property type="project" value="TreeGrafter"/>
</dbReference>
<sequence>MVPSMYTLQPRVRTSSSRSSISPKAARLSHQRTSTGKPYFREIQEHLSSKLGQASNAMNSTYQQLLDSFVDHTFTFKRQHLRPTESNFAPVDEIGEITQVIEIEGEIPADFPDGVYIRNGGNPLYGALQSVSSIFGQSHNIWVEGEGMLHALYFCKTNNSTWSISYNNRYVQSETFRIEKERQKPCFLPMTDGNPPAMLIASVLNTVWCLLLLLHHISSVTFMGLSQMFWKCYMLTAEYAIVYVQLRFQKVMKSMSNTSVFEHAGRVYAASEDDVPHEVDLHSLGTLGSWHLGGEWKLPFTAHPKVIPGSKEMVIFGINAVQPFLTVGIISEDGEKLKQKVGLKLDRCTYCHEIGVTGTYNIIIDSPLTLNPARMLRGAPVLGFEEESYSRIGVMPHYGDADSVIWFYVEPFCTFHLVNCFEEGHEVVVRGFHVPSSAIMGPRQKNLAMDTSSQEPNEENFSRLYAYVQVADCSACFGCGHEIARPKFLGFAKLCLEEKQNIATKIGREDLIKVEYHQLAKNQFCSGVTFVPKATGVYEDDGWIVSFVHDEETNISKVHIIDTRNFESGPIAKITLPQRVPYGLHGAFITKKT</sequence>
<feature type="binding site" evidence="8">
    <location>
        <position position="303"/>
    </location>
    <ligand>
        <name>Fe cation</name>
        <dbReference type="ChEBI" id="CHEBI:24875"/>
        <note>catalytic</note>
    </ligand>
</feature>
<keyword evidence="5" id="KW-0809">Transit peptide</keyword>
<comment type="similarity">
    <text evidence="2">Belongs to the carotenoid oxygenase family.</text>
</comment>
<dbReference type="STRING" id="4537.A0A0E0LUB1"/>
<dbReference type="PANTHER" id="PTHR10543">
    <property type="entry name" value="BETA-CAROTENE DIOXYGENASE"/>
    <property type="match status" value="1"/>
</dbReference>
<comment type="cofactor">
    <cofactor evidence="8">
        <name>Fe(2+)</name>
        <dbReference type="ChEBI" id="CHEBI:29033"/>
    </cofactor>
    <text evidence="8">Binds 1 Fe(2+) ion per subunit.</text>
</comment>
<dbReference type="eggNOG" id="KOG1285">
    <property type="taxonomic scope" value="Eukaryota"/>
</dbReference>
<protein>
    <recommendedName>
        <fullName evidence="12">Carotenoid cleavage dioxygenase</fullName>
    </recommendedName>
</protein>
<dbReference type="InterPro" id="IPR004294">
    <property type="entry name" value="Carotenoid_Oase"/>
</dbReference>
<keyword evidence="6" id="KW-0223">Dioxygenase</keyword>
<feature type="binding site" evidence="8">
    <location>
        <position position="585"/>
    </location>
    <ligand>
        <name>Fe cation</name>
        <dbReference type="ChEBI" id="CHEBI:24875"/>
        <note>catalytic</note>
    </ligand>
</feature>
<evidence type="ECO:0000256" key="7">
    <source>
        <dbReference type="ARBA" id="ARBA00023004"/>
    </source>
</evidence>
<evidence type="ECO:0000313" key="10">
    <source>
        <dbReference type="EnsemblPlants" id="OPUNC08G11460.1"/>
    </source>
</evidence>
<comment type="subcellular location">
    <subcellularLocation>
        <location evidence="1">Plastid</location>
        <location evidence="1">Chloroplast</location>
    </subcellularLocation>
</comment>
<proteinExistence type="inferred from homology"/>
<reference evidence="10" key="1">
    <citation type="submission" date="2015-04" db="UniProtKB">
        <authorList>
            <consortium name="EnsemblPlants"/>
        </authorList>
    </citation>
    <scope>IDENTIFICATION</scope>
</reference>
<dbReference type="AlphaFoldDB" id="A0A0E0LUB1"/>
<name>A0A0E0LUB1_ORYPU</name>
<evidence type="ECO:0000256" key="2">
    <source>
        <dbReference type="ARBA" id="ARBA00006787"/>
    </source>
</evidence>
<keyword evidence="3" id="KW-0934">Plastid</keyword>
<keyword evidence="6" id="KW-0560">Oxidoreductase</keyword>
<evidence type="ECO:0008006" key="12">
    <source>
        <dbReference type="Google" id="ProtNLM"/>
    </source>
</evidence>
<keyword evidence="7 8" id="KW-0408">Iron</keyword>
<dbReference type="OMA" id="CFEEGHE"/>
<evidence type="ECO:0000256" key="4">
    <source>
        <dbReference type="ARBA" id="ARBA00022723"/>
    </source>
</evidence>
<dbReference type="Proteomes" id="UP000026962">
    <property type="component" value="Chromosome 8"/>
</dbReference>
<evidence type="ECO:0000256" key="3">
    <source>
        <dbReference type="ARBA" id="ARBA00022640"/>
    </source>
</evidence>
<evidence type="ECO:0000313" key="11">
    <source>
        <dbReference type="Proteomes" id="UP000026962"/>
    </source>
</evidence>
<keyword evidence="11" id="KW-1185">Reference proteome</keyword>
<dbReference type="Pfam" id="PF03055">
    <property type="entry name" value="RPE65"/>
    <property type="match status" value="1"/>
</dbReference>
<dbReference type="GO" id="GO:0046872">
    <property type="term" value="F:metal ion binding"/>
    <property type="evidence" value="ECO:0007669"/>
    <property type="project" value="UniProtKB-KW"/>
</dbReference>
<evidence type="ECO:0000256" key="6">
    <source>
        <dbReference type="ARBA" id="ARBA00022964"/>
    </source>
</evidence>
<accession>A0A0E0LUB1</accession>
<feature type="region of interest" description="Disordered" evidence="9">
    <location>
        <begin position="1"/>
        <end position="35"/>
    </location>
</feature>
<dbReference type="GO" id="GO:0010436">
    <property type="term" value="F:carotenoid dioxygenase activity"/>
    <property type="evidence" value="ECO:0007669"/>
    <property type="project" value="TreeGrafter"/>
</dbReference>
<organism evidence="10">
    <name type="scientific">Oryza punctata</name>
    <name type="common">Red rice</name>
    <dbReference type="NCBI Taxonomy" id="4537"/>
    <lineage>
        <taxon>Eukaryota</taxon>
        <taxon>Viridiplantae</taxon>
        <taxon>Streptophyta</taxon>
        <taxon>Embryophyta</taxon>
        <taxon>Tracheophyta</taxon>
        <taxon>Spermatophyta</taxon>
        <taxon>Magnoliopsida</taxon>
        <taxon>Liliopsida</taxon>
        <taxon>Poales</taxon>
        <taxon>Poaceae</taxon>
        <taxon>BOP clade</taxon>
        <taxon>Oryzoideae</taxon>
        <taxon>Oryzeae</taxon>
        <taxon>Oryzinae</taxon>
        <taxon>Oryza</taxon>
    </lineage>
</organism>
<evidence type="ECO:0000256" key="8">
    <source>
        <dbReference type="PIRSR" id="PIRSR604294-1"/>
    </source>
</evidence>
<evidence type="ECO:0000256" key="5">
    <source>
        <dbReference type="ARBA" id="ARBA00022946"/>
    </source>
</evidence>
<feature type="binding site" evidence="8">
    <location>
        <position position="352"/>
    </location>
    <ligand>
        <name>Fe cation</name>
        <dbReference type="ChEBI" id="CHEBI:24875"/>
        <note>catalytic</note>
    </ligand>
</feature>
<dbReference type="GO" id="GO:0016121">
    <property type="term" value="P:carotene catabolic process"/>
    <property type="evidence" value="ECO:0007669"/>
    <property type="project" value="TreeGrafter"/>
</dbReference>